<protein>
    <recommendedName>
        <fullName evidence="2">Retrotransposon gag domain-containing protein</fullName>
    </recommendedName>
</protein>
<evidence type="ECO:0000313" key="3">
    <source>
        <dbReference type="EMBL" id="WVZ26590.1"/>
    </source>
</evidence>
<feature type="region of interest" description="Disordered" evidence="1">
    <location>
        <begin position="625"/>
        <end position="647"/>
    </location>
</feature>
<keyword evidence="4" id="KW-1185">Reference proteome</keyword>
<dbReference type="AlphaFoldDB" id="A0AAQ3PG60"/>
<dbReference type="Proteomes" id="UP001374535">
    <property type="component" value="Chromosome 1"/>
</dbReference>
<reference evidence="3 4" key="1">
    <citation type="journal article" date="2023" name="Life. Sci Alliance">
        <title>Evolutionary insights into 3D genome organization and epigenetic landscape of Vigna mungo.</title>
        <authorList>
            <person name="Junaid A."/>
            <person name="Singh B."/>
            <person name="Bhatia S."/>
        </authorList>
    </citation>
    <scope>NUCLEOTIDE SEQUENCE [LARGE SCALE GENOMIC DNA]</scope>
    <source>
        <tissue evidence="3">Leaf</tissue>
    </source>
</reference>
<dbReference type="PANTHER" id="PTHR33223">
    <property type="entry name" value="CCHC-TYPE DOMAIN-CONTAINING PROTEIN"/>
    <property type="match status" value="1"/>
</dbReference>
<evidence type="ECO:0000256" key="1">
    <source>
        <dbReference type="SAM" id="MobiDB-lite"/>
    </source>
</evidence>
<gene>
    <name evidence="3" type="ORF">V8G54_005134</name>
</gene>
<dbReference type="PANTHER" id="PTHR33223:SF11">
    <property type="entry name" value="ELEMENT PROTEIN, PUTATIVE-RELATED"/>
    <property type="match status" value="1"/>
</dbReference>
<feature type="domain" description="Retrotransposon gag" evidence="2">
    <location>
        <begin position="711"/>
        <end position="804"/>
    </location>
</feature>
<sequence length="883" mass="98875">MQLRAQLPRLHWPYLSAKLKTYPSFGSPSFPCFSSSPSSNGCEEGLTWRKKARLKLSFHQADGLQEEKIPPLLPLILDFILEGRGKASCTVMSKFCAVSCFQGRMKDRDWDYGLKEVDPVIPVIRAARGGRRRSYSVATTTFRVSVCGFWVIDGEEDDLVVVDGAKATTKCNGEGGLLRTGGEDGGDARVWQHQWRICGDADGEVEVVEIGFGVARMDVTATLRCELGIGWWRHSCCTTTRVRELGFCGEDDNVAVDVAGMMMCQNLTATKWRDLCVRLGGKTRNGEDGFARWRAFRSPAKVERFGGIFSKKSDVPSTATPEVSNTVSSLYNFVVVFELQGCRSGRRRSFCMVDEVDGMKKKGVEDECAGLKQKKMMNSVFCSNKWYSVPRFRRIHKEDVFGYHRVAFGSHYAEPLPTALYLVQSSSLMVFGSFEHLLQGSRGGGGGLMFDEGGVSLVVDGRYVTKVDDQSWPMIHDARGCRELPLMLLQALNEGGERHEAGECGEESIISNACIGVSTPNRLFMMQVFSAWTYCEHGDNAKLIEVKIGNEDEGHRLKKKRRHRQRTPGGRPLTPGGFAARGKPPGDRPFPPGGYIAGRQSMTPDGGQLGLGLFFFTRGRKDSKPVISNRPFSPRNRVKGRPRKPFESHGKNDNGFYHFYYLIRYGTLAIPLTSFWRRCRGLDEYTLEAEKISNLFSRGYQTGDERIRLSLFPFSFGGNAKDWLHLFAEGTFRNWDALARQFVTRFFPQTKIHQGKLEISYFKQGMKETLGQAWDRFKGLLRKTPVHGFDKTTYLLAFLGGLNTQSKMMLDASAGGSINRKTEDEAYDLIEDMTLNEASQSERGAQKGGILHLPVNDAMAAQNHLLNQKLDKLTKVLSEFQQG</sequence>
<evidence type="ECO:0000313" key="4">
    <source>
        <dbReference type="Proteomes" id="UP001374535"/>
    </source>
</evidence>
<feature type="compositionally biased region" description="Low complexity" evidence="1">
    <location>
        <begin position="567"/>
        <end position="577"/>
    </location>
</feature>
<organism evidence="3 4">
    <name type="scientific">Vigna mungo</name>
    <name type="common">Black gram</name>
    <name type="synonym">Phaseolus mungo</name>
    <dbReference type="NCBI Taxonomy" id="3915"/>
    <lineage>
        <taxon>Eukaryota</taxon>
        <taxon>Viridiplantae</taxon>
        <taxon>Streptophyta</taxon>
        <taxon>Embryophyta</taxon>
        <taxon>Tracheophyta</taxon>
        <taxon>Spermatophyta</taxon>
        <taxon>Magnoliopsida</taxon>
        <taxon>eudicotyledons</taxon>
        <taxon>Gunneridae</taxon>
        <taxon>Pentapetalae</taxon>
        <taxon>rosids</taxon>
        <taxon>fabids</taxon>
        <taxon>Fabales</taxon>
        <taxon>Fabaceae</taxon>
        <taxon>Papilionoideae</taxon>
        <taxon>50 kb inversion clade</taxon>
        <taxon>NPAAA clade</taxon>
        <taxon>indigoferoid/millettioid clade</taxon>
        <taxon>Phaseoleae</taxon>
        <taxon>Vigna</taxon>
    </lineage>
</organism>
<accession>A0AAQ3PG60</accession>
<dbReference type="EMBL" id="CP144700">
    <property type="protein sequence ID" value="WVZ26590.1"/>
    <property type="molecule type" value="Genomic_DNA"/>
</dbReference>
<name>A0AAQ3PG60_VIGMU</name>
<feature type="compositionally biased region" description="Basic residues" evidence="1">
    <location>
        <begin position="556"/>
        <end position="566"/>
    </location>
</feature>
<feature type="region of interest" description="Disordered" evidence="1">
    <location>
        <begin position="554"/>
        <end position="590"/>
    </location>
</feature>
<evidence type="ECO:0000259" key="2">
    <source>
        <dbReference type="Pfam" id="PF03732"/>
    </source>
</evidence>
<dbReference type="Pfam" id="PF03732">
    <property type="entry name" value="Retrotrans_gag"/>
    <property type="match status" value="1"/>
</dbReference>
<proteinExistence type="predicted"/>
<dbReference type="InterPro" id="IPR005162">
    <property type="entry name" value="Retrotrans_gag_dom"/>
</dbReference>